<evidence type="ECO:0000256" key="9">
    <source>
        <dbReference type="ARBA" id="ARBA00022786"/>
    </source>
</evidence>
<dbReference type="Pfam" id="PF00643">
    <property type="entry name" value="zf-B_box"/>
    <property type="match status" value="1"/>
</dbReference>
<dbReference type="InterPro" id="IPR020457">
    <property type="entry name" value="Znf_B-box_chordata"/>
</dbReference>
<evidence type="ECO:0000256" key="7">
    <source>
        <dbReference type="ARBA" id="ARBA00022679"/>
    </source>
</evidence>
<dbReference type="Proteomes" id="UP000565785">
    <property type="component" value="Unassembled WGS sequence"/>
</dbReference>
<evidence type="ECO:0000256" key="11">
    <source>
        <dbReference type="ARBA" id="ARBA00023054"/>
    </source>
</evidence>
<dbReference type="SMART" id="SM00336">
    <property type="entry name" value="BBOX"/>
    <property type="match status" value="1"/>
</dbReference>
<keyword evidence="9" id="KW-0833">Ubl conjugation pathway</keyword>
<dbReference type="Gene3D" id="3.30.160.60">
    <property type="entry name" value="Classic Zinc Finger"/>
    <property type="match status" value="1"/>
</dbReference>
<keyword evidence="7" id="KW-0808">Transferase</keyword>
<dbReference type="InterPro" id="IPR050143">
    <property type="entry name" value="TRIM/RBCC"/>
</dbReference>
<comment type="caution">
    <text evidence="15">The sequence shown here is derived from an EMBL/GenBank/DDBJ whole genome shotgun (WGS) entry which is preliminary data.</text>
</comment>
<dbReference type="OrthoDB" id="9049620at2759"/>
<dbReference type="GO" id="GO:0008270">
    <property type="term" value="F:zinc ion binding"/>
    <property type="evidence" value="ECO:0007669"/>
    <property type="project" value="UniProtKB-KW"/>
</dbReference>
<gene>
    <name evidence="15" type="primary">Trim27_1</name>
    <name evidence="15" type="ORF">RHICYA_R15561</name>
</gene>
<dbReference type="EC" id="2.3.2.27" evidence="5"/>
<keyword evidence="10" id="KW-0862">Zinc</keyword>
<dbReference type="PRINTS" id="PR01406">
    <property type="entry name" value="BBOXZNFINGER"/>
</dbReference>
<protein>
    <recommendedName>
        <fullName evidence="5">RING-type E3 ubiquitin transferase</fullName>
        <ecNumber evidence="5">2.3.2.27</ecNumber>
    </recommendedName>
</protein>
<dbReference type="GO" id="GO:0061630">
    <property type="term" value="F:ubiquitin protein ligase activity"/>
    <property type="evidence" value="ECO:0007669"/>
    <property type="project" value="UniProtKB-EC"/>
</dbReference>
<keyword evidence="8 12" id="KW-0863">Zinc-finger</keyword>
<evidence type="ECO:0000256" key="4">
    <source>
        <dbReference type="ARBA" id="ARBA00008518"/>
    </source>
</evidence>
<evidence type="ECO:0000256" key="3">
    <source>
        <dbReference type="ARBA" id="ARBA00004906"/>
    </source>
</evidence>
<accession>A0A7L1NS62</accession>
<evidence type="ECO:0000256" key="2">
    <source>
        <dbReference type="ARBA" id="ARBA00004496"/>
    </source>
</evidence>
<proteinExistence type="inferred from homology"/>
<dbReference type="SUPFAM" id="SSF57845">
    <property type="entry name" value="B-box zinc-binding domain"/>
    <property type="match status" value="1"/>
</dbReference>
<evidence type="ECO:0000259" key="14">
    <source>
        <dbReference type="PROSITE" id="PS50119"/>
    </source>
</evidence>
<evidence type="ECO:0000256" key="1">
    <source>
        <dbReference type="ARBA" id="ARBA00000900"/>
    </source>
</evidence>
<evidence type="ECO:0000256" key="12">
    <source>
        <dbReference type="PROSITE-ProRule" id="PRU00024"/>
    </source>
</evidence>
<organism evidence="15 16">
    <name type="scientific">Rhinopomastus cyanomelas</name>
    <name type="common">Common scimitarbill</name>
    <dbReference type="NCBI Taxonomy" id="113115"/>
    <lineage>
        <taxon>Eukaryota</taxon>
        <taxon>Metazoa</taxon>
        <taxon>Chordata</taxon>
        <taxon>Craniata</taxon>
        <taxon>Vertebrata</taxon>
        <taxon>Euteleostomi</taxon>
        <taxon>Archelosauria</taxon>
        <taxon>Archosauria</taxon>
        <taxon>Dinosauria</taxon>
        <taxon>Saurischia</taxon>
        <taxon>Theropoda</taxon>
        <taxon>Coelurosauria</taxon>
        <taxon>Aves</taxon>
        <taxon>Neognathae</taxon>
        <taxon>Neoaves</taxon>
        <taxon>Telluraves</taxon>
        <taxon>Coraciimorphae</taxon>
        <taxon>Bucerotiformes</taxon>
        <taxon>Rhinopomastidae</taxon>
        <taxon>Rhinopomastus</taxon>
    </lineage>
</organism>
<feature type="domain" description="B box-type" evidence="14">
    <location>
        <begin position="24"/>
        <end position="61"/>
    </location>
</feature>
<keyword evidence="8 12" id="KW-0479">Metal-binding</keyword>
<sequence>AEVIEAARRLASVATGGAPALEGVCGKHREPLQLFCRDDRALLCSICRESRGHRGHRVLPLEEAARDYKGQIQEQLQTLKENRDKLLELRDAELRRSW</sequence>
<dbReference type="InterPro" id="IPR000315">
    <property type="entry name" value="Znf_B-box"/>
</dbReference>
<comment type="pathway">
    <text evidence="3">Protein modification; protein ubiquitination.</text>
</comment>
<evidence type="ECO:0000256" key="10">
    <source>
        <dbReference type="ARBA" id="ARBA00022833"/>
    </source>
</evidence>
<evidence type="ECO:0000256" key="6">
    <source>
        <dbReference type="ARBA" id="ARBA00022490"/>
    </source>
</evidence>
<dbReference type="AlphaFoldDB" id="A0A7L1NS62"/>
<keyword evidence="16" id="KW-1185">Reference proteome</keyword>
<feature type="non-terminal residue" evidence="15">
    <location>
        <position position="1"/>
    </location>
</feature>
<dbReference type="PROSITE" id="PS50119">
    <property type="entry name" value="ZF_BBOX"/>
    <property type="match status" value="1"/>
</dbReference>
<evidence type="ECO:0000256" key="5">
    <source>
        <dbReference type="ARBA" id="ARBA00012483"/>
    </source>
</evidence>
<evidence type="ECO:0000313" key="15">
    <source>
        <dbReference type="EMBL" id="NXO02801.1"/>
    </source>
</evidence>
<comment type="similarity">
    <text evidence="4">Belongs to the TRIM/RBCC family.</text>
</comment>
<dbReference type="PANTHER" id="PTHR24103">
    <property type="entry name" value="E3 UBIQUITIN-PROTEIN LIGASE TRIM"/>
    <property type="match status" value="1"/>
</dbReference>
<evidence type="ECO:0000256" key="8">
    <source>
        <dbReference type="ARBA" id="ARBA00022771"/>
    </source>
</evidence>
<keyword evidence="11 13" id="KW-0175">Coiled coil</keyword>
<evidence type="ECO:0000313" key="16">
    <source>
        <dbReference type="Proteomes" id="UP000565785"/>
    </source>
</evidence>
<evidence type="ECO:0000256" key="13">
    <source>
        <dbReference type="SAM" id="Coils"/>
    </source>
</evidence>
<reference evidence="15 16" key="1">
    <citation type="submission" date="2019-09" db="EMBL/GenBank/DDBJ databases">
        <title>Bird 10,000 Genomes (B10K) Project - Family phase.</title>
        <authorList>
            <person name="Zhang G."/>
        </authorList>
    </citation>
    <scope>NUCLEOTIDE SEQUENCE [LARGE SCALE GENOMIC DNA]</scope>
    <source>
        <strain evidence="15">B10K-DU-002-35</strain>
        <tissue evidence="15">Muscle</tissue>
    </source>
</reference>
<feature type="non-terminal residue" evidence="15">
    <location>
        <position position="98"/>
    </location>
</feature>
<comment type="catalytic activity">
    <reaction evidence="1">
        <text>S-ubiquitinyl-[E2 ubiquitin-conjugating enzyme]-L-cysteine + [acceptor protein]-L-lysine = [E2 ubiquitin-conjugating enzyme]-L-cysteine + N(6)-ubiquitinyl-[acceptor protein]-L-lysine.</text>
        <dbReference type="EC" id="2.3.2.27"/>
    </reaction>
</comment>
<keyword evidence="6" id="KW-0963">Cytoplasm</keyword>
<comment type="subcellular location">
    <subcellularLocation>
        <location evidence="2">Cytoplasm</location>
    </subcellularLocation>
</comment>
<name>A0A7L1NS62_RHICY</name>
<feature type="coiled-coil region" evidence="13">
    <location>
        <begin position="69"/>
        <end position="96"/>
    </location>
</feature>
<dbReference type="EMBL" id="VXBP01008759">
    <property type="protein sequence ID" value="NXO02801.1"/>
    <property type="molecule type" value="Genomic_DNA"/>
</dbReference>
<dbReference type="GO" id="GO:0005737">
    <property type="term" value="C:cytoplasm"/>
    <property type="evidence" value="ECO:0007669"/>
    <property type="project" value="UniProtKB-SubCell"/>
</dbReference>